<dbReference type="RefSeq" id="WP_109015567.1">
    <property type="nucleotide sequence ID" value="NZ_BDOQ01000007.1"/>
</dbReference>
<feature type="compositionally biased region" description="Basic and acidic residues" evidence="2">
    <location>
        <begin position="259"/>
        <end position="268"/>
    </location>
</feature>
<evidence type="ECO:0000256" key="2">
    <source>
        <dbReference type="SAM" id="MobiDB-lite"/>
    </source>
</evidence>
<evidence type="ECO:0000256" key="3">
    <source>
        <dbReference type="SAM" id="SignalP"/>
    </source>
</evidence>
<feature type="chain" id="PRO_5015344604" evidence="3">
    <location>
        <begin position="22"/>
        <end position="371"/>
    </location>
</feature>
<dbReference type="EMBL" id="BDOQ01000007">
    <property type="protein sequence ID" value="GBG14375.1"/>
    <property type="molecule type" value="Genomic_DNA"/>
</dbReference>
<keyword evidence="3" id="KW-0732">Signal</keyword>
<accession>A0A2R5F8L5</accession>
<comment type="caution">
    <text evidence="4">The sequence shown here is derived from an EMBL/GenBank/DDBJ whole genome shotgun (WGS) entry which is preliminary data.</text>
</comment>
<sequence>MIVKKALLAVLLAVGSLSVQAAPALQKCAPIEISHTDLSGLSYHLACDAGKWHLGYTGSVPAGEDAVNAQYRLSIDGPDGVSMVQNRVVRLPAPARLAQMLMREAVVLDSGELALRDCKEIGCTLYRPMVESKSLIKATVTVTPESKRLMDEGAALKADIEQLKVELSSARMERDTAQRELRKTQDALNQMSAELTGYRLEADSIKQVKSSASQEELQARIRQLEDEVASAKSAEVRAMHTVVEVMQANRTLTQRLRELDSPPADTKKVSPIPDAMKSEDVRGKDDDSNTPNYMLPYEPCHNVMEEGQSGLHIKDPGKQDFTALVSPGTHHQLDKKTRPAHRFARVKGQWYDVWTDPPTPIAPPAKLHRNS</sequence>
<proteinExistence type="predicted"/>
<evidence type="ECO:0000313" key="4">
    <source>
        <dbReference type="EMBL" id="GBG14375.1"/>
    </source>
</evidence>
<name>A0A2R5F8L5_9PROT</name>
<feature type="compositionally biased region" description="Basic and acidic residues" evidence="2">
    <location>
        <begin position="276"/>
        <end position="287"/>
    </location>
</feature>
<protein>
    <submittedName>
        <fullName evidence="4">Membrane assembly protein AsmA</fullName>
    </submittedName>
</protein>
<feature type="region of interest" description="Disordered" evidence="2">
    <location>
        <begin position="259"/>
        <end position="290"/>
    </location>
</feature>
<dbReference type="AlphaFoldDB" id="A0A2R5F8L5"/>
<dbReference type="Proteomes" id="UP000245081">
    <property type="component" value="Unassembled WGS sequence"/>
</dbReference>
<feature type="coiled-coil region" evidence="1">
    <location>
        <begin position="146"/>
        <end position="234"/>
    </location>
</feature>
<feature type="signal peptide" evidence="3">
    <location>
        <begin position="1"/>
        <end position="21"/>
    </location>
</feature>
<dbReference type="Gene3D" id="1.10.287.1490">
    <property type="match status" value="1"/>
</dbReference>
<keyword evidence="5" id="KW-1185">Reference proteome</keyword>
<reference evidence="4 5" key="1">
    <citation type="journal article" date="2018" name="Environ. Microbiol.">
        <title>Isolation and genomic characterization of Novimethylophilus kurashikiensis gen. nov. sp. nov., a new lanthanide-dependent methylotrophic species of Methylophilaceae.</title>
        <authorList>
            <person name="Lv H."/>
            <person name="Sahin N."/>
            <person name="Tani A."/>
        </authorList>
    </citation>
    <scope>NUCLEOTIDE SEQUENCE [LARGE SCALE GENOMIC DNA]</scope>
    <source>
        <strain evidence="4 5">La2-4</strain>
    </source>
</reference>
<evidence type="ECO:0000256" key="1">
    <source>
        <dbReference type="SAM" id="Coils"/>
    </source>
</evidence>
<keyword evidence="1" id="KW-0175">Coiled coil</keyword>
<organism evidence="4 5">
    <name type="scientific">Novimethylophilus kurashikiensis</name>
    <dbReference type="NCBI Taxonomy" id="1825523"/>
    <lineage>
        <taxon>Bacteria</taxon>
        <taxon>Pseudomonadati</taxon>
        <taxon>Pseudomonadota</taxon>
        <taxon>Betaproteobacteria</taxon>
        <taxon>Nitrosomonadales</taxon>
        <taxon>Methylophilaceae</taxon>
        <taxon>Novimethylophilus</taxon>
    </lineage>
</organism>
<evidence type="ECO:0000313" key="5">
    <source>
        <dbReference type="Proteomes" id="UP000245081"/>
    </source>
</evidence>
<gene>
    <name evidence="4" type="ORF">NMK_1974</name>
</gene>